<keyword evidence="1 4" id="KW-0479">Metal-binding</keyword>
<dbReference type="InterPro" id="IPR011032">
    <property type="entry name" value="GroES-like_sf"/>
</dbReference>
<evidence type="ECO:0000259" key="6">
    <source>
        <dbReference type="SMART" id="SM00829"/>
    </source>
</evidence>
<dbReference type="PANTHER" id="PTHR43401">
    <property type="entry name" value="L-THREONINE 3-DEHYDROGENASE"/>
    <property type="match status" value="1"/>
</dbReference>
<evidence type="ECO:0000256" key="3">
    <source>
        <dbReference type="ARBA" id="ARBA00023002"/>
    </source>
</evidence>
<accession>A0ABR5AH29</accession>
<dbReference type="SUPFAM" id="SSF50129">
    <property type="entry name" value="GroES-like"/>
    <property type="match status" value="1"/>
</dbReference>
<proteinExistence type="inferred from homology"/>
<dbReference type="PANTHER" id="PTHR43401:SF2">
    <property type="entry name" value="L-THREONINE 3-DEHYDROGENASE"/>
    <property type="match status" value="1"/>
</dbReference>
<evidence type="ECO:0000313" key="8">
    <source>
        <dbReference type="Proteomes" id="UP000031967"/>
    </source>
</evidence>
<keyword evidence="2 4" id="KW-0862">Zinc</keyword>
<comment type="caution">
    <text evidence="7">The sequence shown here is derived from an EMBL/GenBank/DDBJ whole genome shotgun (WGS) entry which is preliminary data.</text>
</comment>
<gene>
    <name evidence="7" type="ORF">SD70_14070</name>
</gene>
<dbReference type="InterPro" id="IPR020843">
    <property type="entry name" value="ER"/>
</dbReference>
<sequence length="340" mass="36317">MKALMWTAPERMEFCEVEEPAILEGDVLLRVEAVGICGSEIEGYLGHNSLRVPPLVMGHEFCGIVERAGHQSQAKLIGQKAVVNPLLFCGKCPSCRKGLTNLCASRRIIGIHLPGAFAEYVAVPASAVVPVPERLNSFRAALAEPLACSLRAARRAMERHPFANVLVIGAGGIGLLCAMVAKLLGASLVMMADTNEMRLESASRCGVDYTFNPKNTALAEAVSSIAGEKGVDVVIDAAGFQSTRESALKIVNPGGTFMNIGLGVDDTSLRINHLIRNEIEILGSFCYTAQDFYESVQLLISGKIQEDGWTEIRSLRDGGAAFSDLVAGKVNSGKILLQTT</sequence>
<keyword evidence="3" id="KW-0560">Oxidoreductase</keyword>
<dbReference type="RefSeq" id="WP_041048160.1">
    <property type="nucleotide sequence ID" value="NZ_JXAK01000022.1"/>
</dbReference>
<keyword evidence="5" id="KW-0812">Transmembrane</keyword>
<organism evidence="7 8">
    <name type="scientific">Gordoniibacillus kamchatkensis</name>
    <dbReference type="NCBI Taxonomy" id="1590651"/>
    <lineage>
        <taxon>Bacteria</taxon>
        <taxon>Bacillati</taxon>
        <taxon>Bacillota</taxon>
        <taxon>Bacilli</taxon>
        <taxon>Bacillales</taxon>
        <taxon>Paenibacillaceae</taxon>
        <taxon>Gordoniibacillus</taxon>
    </lineage>
</organism>
<dbReference type="Pfam" id="PF00107">
    <property type="entry name" value="ADH_zinc_N"/>
    <property type="match status" value="1"/>
</dbReference>
<dbReference type="InterPro" id="IPR002328">
    <property type="entry name" value="ADH_Zn_CS"/>
</dbReference>
<dbReference type="InterPro" id="IPR036291">
    <property type="entry name" value="NAD(P)-bd_dom_sf"/>
</dbReference>
<dbReference type="PROSITE" id="PS00059">
    <property type="entry name" value="ADH_ZINC"/>
    <property type="match status" value="1"/>
</dbReference>
<dbReference type="Pfam" id="PF08240">
    <property type="entry name" value="ADH_N"/>
    <property type="match status" value="1"/>
</dbReference>
<dbReference type="InterPro" id="IPR013154">
    <property type="entry name" value="ADH-like_N"/>
</dbReference>
<dbReference type="Proteomes" id="UP000031967">
    <property type="component" value="Unassembled WGS sequence"/>
</dbReference>
<name>A0ABR5AH29_9BACL</name>
<dbReference type="Gene3D" id="3.40.50.720">
    <property type="entry name" value="NAD(P)-binding Rossmann-like Domain"/>
    <property type="match status" value="1"/>
</dbReference>
<protein>
    <submittedName>
        <fullName evidence="7">Alcohol dehydrogenase</fullName>
    </submittedName>
</protein>
<reference evidence="7 8" key="1">
    <citation type="submission" date="2014-12" db="EMBL/GenBank/DDBJ databases">
        <title>Draft genome sequence of Paenibacillus kamchatkensis strain B-2647.</title>
        <authorList>
            <person name="Karlyshev A.V."/>
            <person name="Kudryashova E.B."/>
        </authorList>
    </citation>
    <scope>NUCLEOTIDE SEQUENCE [LARGE SCALE GENOMIC DNA]</scope>
    <source>
        <strain evidence="7 8">VKM B-2647</strain>
    </source>
</reference>
<evidence type="ECO:0000313" key="7">
    <source>
        <dbReference type="EMBL" id="KIL40363.1"/>
    </source>
</evidence>
<feature type="domain" description="Enoyl reductase (ER)" evidence="6">
    <location>
        <begin position="7"/>
        <end position="337"/>
    </location>
</feature>
<evidence type="ECO:0000256" key="4">
    <source>
        <dbReference type="RuleBase" id="RU361277"/>
    </source>
</evidence>
<dbReference type="InterPro" id="IPR013149">
    <property type="entry name" value="ADH-like_C"/>
</dbReference>
<evidence type="ECO:0000256" key="1">
    <source>
        <dbReference type="ARBA" id="ARBA00022723"/>
    </source>
</evidence>
<feature type="transmembrane region" description="Helical" evidence="5">
    <location>
        <begin position="161"/>
        <end position="181"/>
    </location>
</feature>
<dbReference type="CDD" id="cd08236">
    <property type="entry name" value="sugar_DH"/>
    <property type="match status" value="1"/>
</dbReference>
<comment type="similarity">
    <text evidence="4">Belongs to the zinc-containing alcohol dehydrogenase family.</text>
</comment>
<evidence type="ECO:0000256" key="2">
    <source>
        <dbReference type="ARBA" id="ARBA00022833"/>
    </source>
</evidence>
<keyword evidence="5" id="KW-1133">Transmembrane helix</keyword>
<comment type="cofactor">
    <cofactor evidence="4">
        <name>Zn(2+)</name>
        <dbReference type="ChEBI" id="CHEBI:29105"/>
    </cofactor>
</comment>
<dbReference type="EMBL" id="JXAK01000022">
    <property type="protein sequence ID" value="KIL40363.1"/>
    <property type="molecule type" value="Genomic_DNA"/>
</dbReference>
<keyword evidence="5" id="KW-0472">Membrane</keyword>
<keyword evidence="8" id="KW-1185">Reference proteome</keyword>
<dbReference type="SUPFAM" id="SSF51735">
    <property type="entry name" value="NAD(P)-binding Rossmann-fold domains"/>
    <property type="match status" value="1"/>
</dbReference>
<dbReference type="SMART" id="SM00829">
    <property type="entry name" value="PKS_ER"/>
    <property type="match status" value="1"/>
</dbReference>
<evidence type="ECO:0000256" key="5">
    <source>
        <dbReference type="SAM" id="Phobius"/>
    </source>
</evidence>
<dbReference type="Gene3D" id="3.90.180.10">
    <property type="entry name" value="Medium-chain alcohol dehydrogenases, catalytic domain"/>
    <property type="match status" value="1"/>
</dbReference>
<dbReference type="InterPro" id="IPR050129">
    <property type="entry name" value="Zn_alcohol_dh"/>
</dbReference>